<reference evidence="2" key="1">
    <citation type="submission" date="2023-05" db="EMBL/GenBank/DDBJ databases">
        <title>Nepenthes gracilis genome sequencing.</title>
        <authorList>
            <person name="Fukushima K."/>
        </authorList>
    </citation>
    <scope>NUCLEOTIDE SEQUENCE</scope>
    <source>
        <strain evidence="2">SING2019-196</strain>
    </source>
</reference>
<protein>
    <submittedName>
        <fullName evidence="2">Uncharacterized protein</fullName>
    </submittedName>
</protein>
<dbReference type="AlphaFoldDB" id="A0AAD3Y2B7"/>
<keyword evidence="1" id="KW-1133">Transmembrane helix</keyword>
<accession>A0AAD3Y2B7</accession>
<dbReference type="EMBL" id="BSYO01000031">
    <property type="protein sequence ID" value="GMH26503.1"/>
    <property type="molecule type" value="Genomic_DNA"/>
</dbReference>
<keyword evidence="1" id="KW-0472">Membrane</keyword>
<evidence type="ECO:0000256" key="1">
    <source>
        <dbReference type="SAM" id="Phobius"/>
    </source>
</evidence>
<gene>
    <name evidence="2" type="ORF">Nepgr_028346</name>
</gene>
<keyword evidence="3" id="KW-1185">Reference proteome</keyword>
<name>A0AAD3Y2B7_NEPGR</name>
<evidence type="ECO:0000313" key="2">
    <source>
        <dbReference type="EMBL" id="GMH26503.1"/>
    </source>
</evidence>
<feature type="transmembrane region" description="Helical" evidence="1">
    <location>
        <begin position="73"/>
        <end position="93"/>
    </location>
</feature>
<evidence type="ECO:0000313" key="3">
    <source>
        <dbReference type="Proteomes" id="UP001279734"/>
    </source>
</evidence>
<sequence length="143" mass="15901">MCLGSGKTASCWMFCLGRQPCGVHLLVESNAGIWGGSWMMPLRWKWNHLLLQIWPFVAAFGCCSAAGCVEFWPFAAGSWIIFGCKWVLLLVFLKKENRLDRGFCFYVKVSLVLLLCYAQQPDDGASLVSEPSITVSVPCRATV</sequence>
<organism evidence="2 3">
    <name type="scientific">Nepenthes gracilis</name>
    <name type="common">Slender pitcher plant</name>
    <dbReference type="NCBI Taxonomy" id="150966"/>
    <lineage>
        <taxon>Eukaryota</taxon>
        <taxon>Viridiplantae</taxon>
        <taxon>Streptophyta</taxon>
        <taxon>Embryophyta</taxon>
        <taxon>Tracheophyta</taxon>
        <taxon>Spermatophyta</taxon>
        <taxon>Magnoliopsida</taxon>
        <taxon>eudicotyledons</taxon>
        <taxon>Gunneridae</taxon>
        <taxon>Pentapetalae</taxon>
        <taxon>Caryophyllales</taxon>
        <taxon>Nepenthaceae</taxon>
        <taxon>Nepenthes</taxon>
    </lineage>
</organism>
<proteinExistence type="predicted"/>
<dbReference type="Proteomes" id="UP001279734">
    <property type="component" value="Unassembled WGS sequence"/>
</dbReference>
<comment type="caution">
    <text evidence="2">The sequence shown here is derived from an EMBL/GenBank/DDBJ whole genome shotgun (WGS) entry which is preliminary data.</text>
</comment>
<feature type="transmembrane region" description="Helical" evidence="1">
    <location>
        <begin position="49"/>
        <end position="67"/>
    </location>
</feature>
<keyword evidence="1" id="KW-0812">Transmembrane</keyword>